<dbReference type="Proteomes" id="UP001151760">
    <property type="component" value="Unassembled WGS sequence"/>
</dbReference>
<dbReference type="EMBL" id="BQNB010013518">
    <property type="protein sequence ID" value="GJT16962.1"/>
    <property type="molecule type" value="Genomic_DNA"/>
</dbReference>
<proteinExistence type="predicted"/>
<keyword evidence="3" id="KW-1185">Reference proteome</keyword>
<comment type="caution">
    <text evidence="2">The sequence shown here is derived from an EMBL/GenBank/DDBJ whole genome shotgun (WGS) entry which is preliminary data.</text>
</comment>
<reference evidence="2" key="2">
    <citation type="submission" date="2022-01" db="EMBL/GenBank/DDBJ databases">
        <authorList>
            <person name="Yamashiro T."/>
            <person name="Shiraishi A."/>
            <person name="Satake H."/>
            <person name="Nakayama K."/>
        </authorList>
    </citation>
    <scope>NUCLEOTIDE SEQUENCE</scope>
</reference>
<protein>
    <submittedName>
        <fullName evidence="2">Uncharacterized protein</fullName>
    </submittedName>
</protein>
<reference evidence="2" key="1">
    <citation type="journal article" date="2022" name="Int. J. Mol. Sci.">
        <title>Draft Genome of Tanacetum Coccineum: Genomic Comparison of Closely Related Tanacetum-Family Plants.</title>
        <authorList>
            <person name="Yamashiro T."/>
            <person name="Shiraishi A."/>
            <person name="Nakayama K."/>
            <person name="Satake H."/>
        </authorList>
    </citation>
    <scope>NUCLEOTIDE SEQUENCE</scope>
</reference>
<organism evidence="2 3">
    <name type="scientific">Tanacetum coccineum</name>
    <dbReference type="NCBI Taxonomy" id="301880"/>
    <lineage>
        <taxon>Eukaryota</taxon>
        <taxon>Viridiplantae</taxon>
        <taxon>Streptophyta</taxon>
        <taxon>Embryophyta</taxon>
        <taxon>Tracheophyta</taxon>
        <taxon>Spermatophyta</taxon>
        <taxon>Magnoliopsida</taxon>
        <taxon>eudicotyledons</taxon>
        <taxon>Gunneridae</taxon>
        <taxon>Pentapetalae</taxon>
        <taxon>asterids</taxon>
        <taxon>campanulids</taxon>
        <taxon>Asterales</taxon>
        <taxon>Asteraceae</taxon>
        <taxon>Asteroideae</taxon>
        <taxon>Anthemideae</taxon>
        <taxon>Anthemidinae</taxon>
        <taxon>Tanacetum</taxon>
    </lineage>
</organism>
<feature type="region of interest" description="Disordered" evidence="1">
    <location>
        <begin position="183"/>
        <end position="221"/>
    </location>
</feature>
<evidence type="ECO:0000313" key="3">
    <source>
        <dbReference type="Proteomes" id="UP001151760"/>
    </source>
</evidence>
<accession>A0ABQ5BSZ9</accession>
<sequence>MGNNSYKALMDGKKIVVTESSIRRDLQLDDEEGTHCFPNATIFEELTRIGRSKRKDTEVPQPSDPINVANKDVNEEPSEEIHNIDADEDITLENVHDAEMFDVNDLHGDEVFVEKEVHVKEVSVVGKVNTASIATTVSAATITEDEITLAQALAELKSVKPKVTTATTATTKGILLQEPSESITTTTTTTIPSKDKGKGIMVEEPLQMKKKDQISFDEQES</sequence>
<gene>
    <name evidence="2" type="ORF">Tco_0875668</name>
</gene>
<name>A0ABQ5BSZ9_9ASTR</name>
<evidence type="ECO:0000256" key="1">
    <source>
        <dbReference type="SAM" id="MobiDB-lite"/>
    </source>
</evidence>
<evidence type="ECO:0000313" key="2">
    <source>
        <dbReference type="EMBL" id="GJT16962.1"/>
    </source>
</evidence>